<dbReference type="RefSeq" id="WP_127613153.1">
    <property type="nucleotide sequence ID" value="NZ_RXOL01000005.1"/>
</dbReference>
<evidence type="ECO:0000259" key="1">
    <source>
        <dbReference type="Pfam" id="PF02627"/>
    </source>
</evidence>
<dbReference type="PANTHER" id="PTHR34846">
    <property type="entry name" value="4-CARBOXYMUCONOLACTONE DECARBOXYLASE FAMILY PROTEIN (AFU_ORTHOLOGUE AFUA_6G11590)"/>
    <property type="match status" value="1"/>
</dbReference>
<proteinExistence type="predicted"/>
<gene>
    <name evidence="2" type="ORF">EKN06_12010</name>
</gene>
<dbReference type="InterPro" id="IPR029032">
    <property type="entry name" value="AhpD-like"/>
</dbReference>
<dbReference type="OrthoDB" id="9801997at2"/>
<protein>
    <submittedName>
        <fullName evidence="2">Carboxymuconolactone decarboxylase family protein</fullName>
    </submittedName>
</protein>
<evidence type="ECO:0000313" key="3">
    <source>
        <dbReference type="Proteomes" id="UP000283003"/>
    </source>
</evidence>
<reference evidence="2 3" key="1">
    <citation type="submission" date="2018-12" db="EMBL/GenBank/DDBJ databases">
        <title>Croceicoccus ponticola sp. nov., a lipolytic bacterium isolated from seawater.</title>
        <authorList>
            <person name="Yoon J.-H."/>
        </authorList>
    </citation>
    <scope>NUCLEOTIDE SEQUENCE [LARGE SCALE GENOMIC DNA]</scope>
    <source>
        <strain evidence="2 3">GM-16</strain>
    </source>
</reference>
<dbReference type="Pfam" id="PF02627">
    <property type="entry name" value="CMD"/>
    <property type="match status" value="1"/>
</dbReference>
<organism evidence="2 3">
    <name type="scientific">Croceicoccus ponticola</name>
    <dbReference type="NCBI Taxonomy" id="2217664"/>
    <lineage>
        <taxon>Bacteria</taxon>
        <taxon>Pseudomonadati</taxon>
        <taxon>Pseudomonadota</taxon>
        <taxon>Alphaproteobacteria</taxon>
        <taxon>Sphingomonadales</taxon>
        <taxon>Erythrobacteraceae</taxon>
        <taxon>Croceicoccus</taxon>
    </lineage>
</organism>
<feature type="domain" description="Carboxymuconolactone decarboxylase-like" evidence="1">
    <location>
        <begin position="18"/>
        <end position="94"/>
    </location>
</feature>
<dbReference type="AlphaFoldDB" id="A0A437GWE1"/>
<keyword evidence="3" id="KW-1185">Reference proteome</keyword>
<dbReference type="Proteomes" id="UP000283003">
    <property type="component" value="Unassembled WGS sequence"/>
</dbReference>
<sequence>MVPRIDNPFAKAAAAIKGMYAVEGAIAASLDKTVLQLVKLRASQMNGCAYCLHMHAIEARANGESEMRIYLLDAWRESSLYSARERAALAWTEALTNVSRTGAPDDDYALVEAAFDEVERVHLTLAIGSINLWNRLQVGLRAIHPTGKSHAPTA</sequence>
<name>A0A437GWE1_9SPHN</name>
<dbReference type="EMBL" id="RXOL01000005">
    <property type="protein sequence ID" value="RVQ66051.1"/>
    <property type="molecule type" value="Genomic_DNA"/>
</dbReference>
<comment type="caution">
    <text evidence="2">The sequence shown here is derived from an EMBL/GenBank/DDBJ whole genome shotgun (WGS) entry which is preliminary data.</text>
</comment>
<evidence type="ECO:0000313" key="2">
    <source>
        <dbReference type="EMBL" id="RVQ66051.1"/>
    </source>
</evidence>
<dbReference type="NCBIfam" id="TIGR00778">
    <property type="entry name" value="ahpD_dom"/>
    <property type="match status" value="1"/>
</dbReference>
<dbReference type="InterPro" id="IPR004675">
    <property type="entry name" value="AhpD_core"/>
</dbReference>
<dbReference type="GO" id="GO:0051920">
    <property type="term" value="F:peroxiredoxin activity"/>
    <property type="evidence" value="ECO:0007669"/>
    <property type="project" value="InterPro"/>
</dbReference>
<dbReference type="PANTHER" id="PTHR34846:SF10">
    <property type="entry name" value="CYTOPLASMIC PROTEIN"/>
    <property type="match status" value="1"/>
</dbReference>
<dbReference type="SUPFAM" id="SSF69118">
    <property type="entry name" value="AhpD-like"/>
    <property type="match status" value="1"/>
</dbReference>
<dbReference type="InterPro" id="IPR003779">
    <property type="entry name" value="CMD-like"/>
</dbReference>
<accession>A0A437GWE1</accession>
<dbReference type="Gene3D" id="1.20.1290.10">
    <property type="entry name" value="AhpD-like"/>
    <property type="match status" value="1"/>
</dbReference>